<proteinExistence type="inferred from homology"/>
<dbReference type="OrthoDB" id="9805855at2"/>
<evidence type="ECO:0000256" key="6">
    <source>
        <dbReference type="ARBA" id="ARBA00023136"/>
    </source>
</evidence>
<dbReference type="PANTHER" id="PTHR43163">
    <property type="entry name" value="DIPEPTIDE TRANSPORT SYSTEM PERMEASE PROTEIN DPPB-RELATED"/>
    <property type="match status" value="1"/>
</dbReference>
<keyword evidence="2 7" id="KW-0813">Transport</keyword>
<feature type="transmembrane region" description="Helical" evidence="7">
    <location>
        <begin position="239"/>
        <end position="265"/>
    </location>
</feature>
<name>A0A1H6CNX8_9HYPH</name>
<evidence type="ECO:0000256" key="7">
    <source>
        <dbReference type="RuleBase" id="RU363032"/>
    </source>
</evidence>
<dbReference type="GO" id="GO:0055085">
    <property type="term" value="P:transmembrane transport"/>
    <property type="evidence" value="ECO:0007669"/>
    <property type="project" value="InterPro"/>
</dbReference>
<comment type="subcellular location">
    <subcellularLocation>
        <location evidence="1 7">Cell membrane</location>
        <topology evidence="1 7">Multi-pass membrane protein</topology>
    </subcellularLocation>
</comment>
<dbReference type="GO" id="GO:0005886">
    <property type="term" value="C:plasma membrane"/>
    <property type="evidence" value="ECO:0007669"/>
    <property type="project" value="UniProtKB-SubCell"/>
</dbReference>
<sequence length="318" mass="33883">MSLVWLAHRLAIALVLAWLVATIVFLALHMVPGDPAELLLSTGGISPDPASVAELREKLGLERPILVQYGSFLAGLLRADLGNSLVDDYPVLSEIALRLPRTLELIFAGTLLAIAVGVPAGIYAALHRGGRFDRIASGITALLLAVPVFVVGTLLVLLFAQTLRLMPAGGFVALTENPTLHLKLLTLPAIAIGKGLAAVLFRMTRASMLDALANDYVRTARAKGLGPARVLIVHVLRNALNPVVTVLGLHMGTLLGGTVLVEYVFNWPGLSTPLLRSVEARDYPMVVGIVLTISVLFLLINLIVELIHAALDPRVTAR</sequence>
<keyword evidence="6 7" id="KW-0472">Membrane</keyword>
<feature type="transmembrane region" description="Helical" evidence="7">
    <location>
        <begin position="105"/>
        <end position="126"/>
    </location>
</feature>
<keyword evidence="3" id="KW-1003">Cell membrane</keyword>
<feature type="transmembrane region" description="Helical" evidence="7">
    <location>
        <begin position="180"/>
        <end position="201"/>
    </location>
</feature>
<evidence type="ECO:0000313" key="10">
    <source>
        <dbReference type="Proteomes" id="UP000236743"/>
    </source>
</evidence>
<keyword evidence="10" id="KW-1185">Reference proteome</keyword>
<dbReference type="RefSeq" id="WP_103874792.1">
    <property type="nucleotide sequence ID" value="NZ_FNUY01000011.1"/>
</dbReference>
<evidence type="ECO:0000256" key="4">
    <source>
        <dbReference type="ARBA" id="ARBA00022692"/>
    </source>
</evidence>
<dbReference type="Gene3D" id="1.10.3720.10">
    <property type="entry name" value="MetI-like"/>
    <property type="match status" value="1"/>
</dbReference>
<keyword evidence="5 7" id="KW-1133">Transmembrane helix</keyword>
<accession>A0A1H6CNX8</accession>
<feature type="transmembrane region" description="Helical" evidence="7">
    <location>
        <begin position="285"/>
        <end position="304"/>
    </location>
</feature>
<protein>
    <submittedName>
        <fullName evidence="9">Peptide/nickel transport system permease protein</fullName>
    </submittedName>
</protein>
<dbReference type="CDD" id="cd06261">
    <property type="entry name" value="TM_PBP2"/>
    <property type="match status" value="1"/>
</dbReference>
<gene>
    <name evidence="9" type="ORF">SAMN04488115_11193</name>
</gene>
<reference evidence="9 10" key="1">
    <citation type="submission" date="2016-10" db="EMBL/GenBank/DDBJ databases">
        <authorList>
            <person name="de Groot N.N."/>
        </authorList>
    </citation>
    <scope>NUCLEOTIDE SEQUENCE [LARGE SCALE GENOMIC DNA]</scope>
    <source>
        <strain evidence="9 10">DSM 26656</strain>
    </source>
</reference>
<dbReference type="AlphaFoldDB" id="A0A1H6CNX8"/>
<dbReference type="InterPro" id="IPR045621">
    <property type="entry name" value="BPD_transp_1_N"/>
</dbReference>
<dbReference type="InterPro" id="IPR035906">
    <property type="entry name" value="MetI-like_sf"/>
</dbReference>
<dbReference type="InterPro" id="IPR000515">
    <property type="entry name" value="MetI-like"/>
</dbReference>
<feature type="domain" description="ABC transmembrane type-1" evidence="8">
    <location>
        <begin position="99"/>
        <end position="308"/>
    </location>
</feature>
<evidence type="ECO:0000313" key="9">
    <source>
        <dbReference type="EMBL" id="SEG74487.1"/>
    </source>
</evidence>
<evidence type="ECO:0000256" key="3">
    <source>
        <dbReference type="ARBA" id="ARBA00022475"/>
    </source>
</evidence>
<dbReference type="SUPFAM" id="SSF161098">
    <property type="entry name" value="MetI-like"/>
    <property type="match status" value="1"/>
</dbReference>
<comment type="similarity">
    <text evidence="7">Belongs to the binding-protein-dependent transport system permease family.</text>
</comment>
<dbReference type="PROSITE" id="PS50928">
    <property type="entry name" value="ABC_TM1"/>
    <property type="match status" value="1"/>
</dbReference>
<organism evidence="9 10">
    <name type="scientific">Bosea lathyri</name>
    <dbReference type="NCBI Taxonomy" id="1036778"/>
    <lineage>
        <taxon>Bacteria</taxon>
        <taxon>Pseudomonadati</taxon>
        <taxon>Pseudomonadota</taxon>
        <taxon>Alphaproteobacteria</taxon>
        <taxon>Hyphomicrobiales</taxon>
        <taxon>Boseaceae</taxon>
        <taxon>Bosea</taxon>
    </lineage>
</organism>
<dbReference type="Pfam" id="PF19300">
    <property type="entry name" value="BPD_transp_1_N"/>
    <property type="match status" value="1"/>
</dbReference>
<feature type="transmembrane region" description="Helical" evidence="7">
    <location>
        <begin position="138"/>
        <end position="160"/>
    </location>
</feature>
<evidence type="ECO:0000259" key="8">
    <source>
        <dbReference type="PROSITE" id="PS50928"/>
    </source>
</evidence>
<evidence type="ECO:0000256" key="1">
    <source>
        <dbReference type="ARBA" id="ARBA00004651"/>
    </source>
</evidence>
<keyword evidence="4 7" id="KW-0812">Transmembrane</keyword>
<evidence type="ECO:0000256" key="5">
    <source>
        <dbReference type="ARBA" id="ARBA00022989"/>
    </source>
</evidence>
<dbReference type="EMBL" id="FNUY01000011">
    <property type="protein sequence ID" value="SEG74487.1"/>
    <property type="molecule type" value="Genomic_DNA"/>
</dbReference>
<evidence type="ECO:0000256" key="2">
    <source>
        <dbReference type="ARBA" id="ARBA00022448"/>
    </source>
</evidence>
<dbReference type="Proteomes" id="UP000236743">
    <property type="component" value="Unassembled WGS sequence"/>
</dbReference>
<dbReference type="PANTHER" id="PTHR43163:SF6">
    <property type="entry name" value="DIPEPTIDE TRANSPORT SYSTEM PERMEASE PROTEIN DPPB-RELATED"/>
    <property type="match status" value="1"/>
</dbReference>
<dbReference type="Pfam" id="PF00528">
    <property type="entry name" value="BPD_transp_1"/>
    <property type="match status" value="1"/>
</dbReference>